<dbReference type="SMART" id="SM00052">
    <property type="entry name" value="EAL"/>
    <property type="match status" value="1"/>
</dbReference>
<protein>
    <submittedName>
        <fullName evidence="6">EAL domain-containing protein</fullName>
    </submittedName>
</protein>
<dbReference type="Proteomes" id="UP001252270">
    <property type="component" value="Unassembled WGS sequence"/>
</dbReference>
<dbReference type="InterPro" id="IPR029787">
    <property type="entry name" value="Nucleotide_cyclase"/>
</dbReference>
<dbReference type="InterPro" id="IPR043128">
    <property type="entry name" value="Rev_trsase/Diguanyl_cyclase"/>
</dbReference>
<dbReference type="CDD" id="cd12914">
    <property type="entry name" value="PDC1_DGC_like"/>
    <property type="match status" value="1"/>
</dbReference>
<dbReference type="SUPFAM" id="SSF55785">
    <property type="entry name" value="PYP-like sensor domain (PAS domain)"/>
    <property type="match status" value="1"/>
</dbReference>
<dbReference type="Gene3D" id="3.30.70.270">
    <property type="match status" value="1"/>
</dbReference>
<dbReference type="SUPFAM" id="SSF141868">
    <property type="entry name" value="EAL domain-like"/>
    <property type="match status" value="1"/>
</dbReference>
<dbReference type="InterPro" id="IPR000700">
    <property type="entry name" value="PAS-assoc_C"/>
</dbReference>
<keyword evidence="1" id="KW-0472">Membrane</keyword>
<dbReference type="CDD" id="cd00130">
    <property type="entry name" value="PAS"/>
    <property type="match status" value="1"/>
</dbReference>
<dbReference type="SMART" id="SM00091">
    <property type="entry name" value="PAS"/>
    <property type="match status" value="1"/>
</dbReference>
<dbReference type="InterPro" id="IPR000160">
    <property type="entry name" value="GGDEF_dom"/>
</dbReference>
<evidence type="ECO:0000313" key="6">
    <source>
        <dbReference type="EMBL" id="MDR5891531.1"/>
    </source>
</evidence>
<dbReference type="NCBIfam" id="TIGR00229">
    <property type="entry name" value="sensory_box"/>
    <property type="match status" value="1"/>
</dbReference>
<evidence type="ECO:0000259" key="2">
    <source>
        <dbReference type="PROSITE" id="PS50112"/>
    </source>
</evidence>
<dbReference type="PROSITE" id="PS50113">
    <property type="entry name" value="PAC"/>
    <property type="match status" value="1"/>
</dbReference>
<sequence>MTTVACDEEPAIASLSRRGATLESYRRRAVTAYVALVLVAALALAGFLLHEYRQTIADGWERVTGRAQLAAQWIEATFSLSDMALESLAELNQSSLLVLRSDVVDPDYERLEQLLAERRDRFRFLDELGLFDAEGRVVVTSSPLFPRGYDLGGLPHYRIFREQPALDEWVSGLYWSSFANDYRIMHVRRLAGEGVLNASFASIMLTPQVFEEALSRLEMSRGESLALFDSEARAVSHRPCLTTHDCLEIGETFLFPEGVGPADAVSGAQVRLRSPVDGVERLYALAPVEGRPYMAVAGEAVAVLLGGWWERLWVLVAGWLLVALLGAAVLRHYLTRLGLEEASRIAATAFEGQQGMVITDAAGRILRTNRAFSRITGYPEAEVVGRSPSLLASGQHDKAFYRQMWQRVEQTGSWEGEVWNRRRSGEVYPERLTISAVRDDQGRVTHYVGSFSDISQQKAAEEEARQLALFDPLTGLPNRRQLLDRLTALASESLPGDYHAALLLIDLDHFRRVNDLMGHQQGDQLLQRITHELRSQLRESDTLSRLGGDEFAVLLEELGPDQAHAAYIAERIASKLLGALQLALPGAPHALQMTASLGITLFRYREARSLEVLSQADMALQQAKRGGRNRFCFFDPLLQAKLHHRLRLEADLRHALSLGQFQPYFQPQVDSEGHILGAEVLLRWEHPERGMVSPAEFIPLAEENRQIIAIDRWVLETACRQLAAWAAQPETRELTLAVNLSVQHFHEADAVECIRDILVNTGAPPARLKLEVTEGFFLERQDEARQKMLALKALGVTFALDDFGTGFSSLSYLNRLPLDQLKIDQSFVRDVLEDPASASIVASTIGLAKSLDLEVIAEGVETTAQRDWLLSHGCRRFQGYLFGRPQPLGGFETSLRDARRALP</sequence>
<dbReference type="InterPro" id="IPR052155">
    <property type="entry name" value="Biofilm_reg_signaling"/>
</dbReference>
<feature type="domain" description="EAL" evidence="4">
    <location>
        <begin position="645"/>
        <end position="899"/>
    </location>
</feature>
<gene>
    <name evidence="6" type="ORF">QC820_01785</name>
</gene>
<dbReference type="PROSITE" id="PS50883">
    <property type="entry name" value="EAL"/>
    <property type="match status" value="1"/>
</dbReference>
<dbReference type="Gene3D" id="3.30.450.20">
    <property type="entry name" value="PAS domain"/>
    <property type="match status" value="3"/>
</dbReference>
<dbReference type="CDD" id="cd12915">
    <property type="entry name" value="PDC2_DGC_like"/>
    <property type="match status" value="1"/>
</dbReference>
<dbReference type="Pfam" id="PF00563">
    <property type="entry name" value="EAL"/>
    <property type="match status" value="1"/>
</dbReference>
<dbReference type="NCBIfam" id="TIGR00254">
    <property type="entry name" value="GGDEF"/>
    <property type="match status" value="1"/>
</dbReference>
<dbReference type="InterPro" id="IPR035965">
    <property type="entry name" value="PAS-like_dom_sf"/>
</dbReference>
<reference evidence="6 7" key="1">
    <citation type="submission" date="2023-04" db="EMBL/GenBank/DDBJ databases">
        <title>A long-awaited taxogenomic arrangement of the family Halomonadaceae.</title>
        <authorList>
            <person name="De La Haba R."/>
            <person name="Chuvochina M."/>
            <person name="Wittouck S."/>
            <person name="Arahal D.R."/>
            <person name="Sanchez-Porro C."/>
            <person name="Hugenholtz P."/>
            <person name="Ventosa A."/>
        </authorList>
    </citation>
    <scope>NUCLEOTIDE SEQUENCE [LARGE SCALE GENOMIC DNA]</scope>
    <source>
        <strain evidence="6 7">DSM 17332</strain>
    </source>
</reference>
<dbReference type="SMART" id="SM00267">
    <property type="entry name" value="GGDEF"/>
    <property type="match status" value="1"/>
</dbReference>
<proteinExistence type="predicted"/>
<dbReference type="SUPFAM" id="SSF55073">
    <property type="entry name" value="Nucleotide cyclase"/>
    <property type="match status" value="1"/>
</dbReference>
<dbReference type="PROSITE" id="PS50887">
    <property type="entry name" value="GGDEF"/>
    <property type="match status" value="1"/>
</dbReference>
<dbReference type="PANTHER" id="PTHR44757:SF2">
    <property type="entry name" value="BIOFILM ARCHITECTURE MAINTENANCE PROTEIN MBAA"/>
    <property type="match status" value="1"/>
</dbReference>
<accession>A0ABU1GIX5</accession>
<dbReference type="CDD" id="cd01949">
    <property type="entry name" value="GGDEF"/>
    <property type="match status" value="1"/>
</dbReference>
<keyword evidence="7" id="KW-1185">Reference proteome</keyword>
<dbReference type="Pfam" id="PF00990">
    <property type="entry name" value="GGDEF"/>
    <property type="match status" value="1"/>
</dbReference>
<feature type="transmembrane region" description="Helical" evidence="1">
    <location>
        <begin position="312"/>
        <end position="334"/>
    </location>
</feature>
<dbReference type="InterPro" id="IPR001633">
    <property type="entry name" value="EAL_dom"/>
</dbReference>
<keyword evidence="1" id="KW-0812">Transmembrane</keyword>
<dbReference type="InterPro" id="IPR000014">
    <property type="entry name" value="PAS"/>
</dbReference>
<organism evidence="6 7">
    <name type="scientific">Halomonas mongoliensis</name>
    <dbReference type="NCBI Taxonomy" id="321265"/>
    <lineage>
        <taxon>Bacteria</taxon>
        <taxon>Pseudomonadati</taxon>
        <taxon>Pseudomonadota</taxon>
        <taxon>Gammaproteobacteria</taxon>
        <taxon>Oceanospirillales</taxon>
        <taxon>Halomonadaceae</taxon>
        <taxon>Halomonas</taxon>
    </lineage>
</organism>
<feature type="domain" description="PAC" evidence="3">
    <location>
        <begin position="414"/>
        <end position="466"/>
    </location>
</feature>
<evidence type="ECO:0000256" key="1">
    <source>
        <dbReference type="SAM" id="Phobius"/>
    </source>
</evidence>
<feature type="domain" description="GGDEF" evidence="5">
    <location>
        <begin position="498"/>
        <end position="636"/>
    </location>
</feature>
<feature type="domain" description="PAS" evidence="2">
    <location>
        <begin position="356"/>
        <end position="387"/>
    </location>
</feature>
<dbReference type="RefSeq" id="WP_309635548.1">
    <property type="nucleotide sequence ID" value="NZ_JARWAL010000001.1"/>
</dbReference>
<dbReference type="PANTHER" id="PTHR44757">
    <property type="entry name" value="DIGUANYLATE CYCLASE DGCP"/>
    <property type="match status" value="1"/>
</dbReference>
<dbReference type="PROSITE" id="PS50112">
    <property type="entry name" value="PAS"/>
    <property type="match status" value="1"/>
</dbReference>
<dbReference type="Gene3D" id="3.20.20.450">
    <property type="entry name" value="EAL domain"/>
    <property type="match status" value="1"/>
</dbReference>
<feature type="transmembrane region" description="Helical" evidence="1">
    <location>
        <begin position="30"/>
        <end position="49"/>
    </location>
</feature>
<dbReference type="Pfam" id="PF13426">
    <property type="entry name" value="PAS_9"/>
    <property type="match status" value="1"/>
</dbReference>
<dbReference type="InterPro" id="IPR001610">
    <property type="entry name" value="PAC"/>
</dbReference>
<dbReference type="SMART" id="SM00086">
    <property type="entry name" value="PAC"/>
    <property type="match status" value="1"/>
</dbReference>
<dbReference type="CDD" id="cd01948">
    <property type="entry name" value="EAL"/>
    <property type="match status" value="1"/>
</dbReference>
<dbReference type="EMBL" id="JARWAL010000001">
    <property type="protein sequence ID" value="MDR5891531.1"/>
    <property type="molecule type" value="Genomic_DNA"/>
</dbReference>
<evidence type="ECO:0000259" key="4">
    <source>
        <dbReference type="PROSITE" id="PS50883"/>
    </source>
</evidence>
<evidence type="ECO:0000313" key="7">
    <source>
        <dbReference type="Proteomes" id="UP001252270"/>
    </source>
</evidence>
<evidence type="ECO:0000259" key="3">
    <source>
        <dbReference type="PROSITE" id="PS50113"/>
    </source>
</evidence>
<dbReference type="InterPro" id="IPR035919">
    <property type="entry name" value="EAL_sf"/>
</dbReference>
<name>A0ABU1GIX5_9GAMM</name>
<keyword evidence="1" id="KW-1133">Transmembrane helix</keyword>
<comment type="caution">
    <text evidence="6">The sequence shown here is derived from an EMBL/GenBank/DDBJ whole genome shotgun (WGS) entry which is preliminary data.</text>
</comment>
<evidence type="ECO:0000259" key="5">
    <source>
        <dbReference type="PROSITE" id="PS50887"/>
    </source>
</evidence>